<feature type="domain" description="Duffy-antigen binding" evidence="3">
    <location>
        <begin position="130"/>
        <end position="343"/>
    </location>
</feature>
<sequence length="2181" mass="248633">MAAASGGHGGSVEEDAKHVLDKFGQQVYDEIVEKEAKIYKQALTGQLSLAKVSGGEGAHTTDPCQLENEYTKLISGSGGSLASGVAARGHPCGNVSGNGGTGNDDLKRFSKESGGECDKNKISGNKDDEGACAPYRRLSLCNKNFQKINNIDSSKARHNLLVDVCMAAKFEGESIKHYSEKYDEQYPSSGSSFTTCTMLARSFADIGDIVRGRDLYFGKRKKKIKTETERDKLEENFKKYFQQIHEDVTKGRSASPLQARYQGDADNNFYQLREDWWTANRATVWEAITCDVKGNRYFRATCSDSHRSETFSQAKDNCRCKDENGNNTDQVPTYFDYVPQYLRWFEEWGEDFCRKKKKYVNIVKKFCRNDEQNLYCSLNGHDCTQTIRKIGLLRMGNGCTKCLHACSHYRGWLANQEKEFKKQKTKYEKEINGSNPPNKGTSNTLNNEYDRKFYEELNKSEYGTVDAFLEKLSKEKTCTAITTVEGTIDFTKNGPTETFYRSDYCQPCPHCGVRKTNDGKWEPKGEGDKCNIKLYKPKPQAKGTPINFLYSGDETNEIAEKLKKFCQAQNGTGGVANGNGDSGTSGSKELYQYWTCYEIDELTTDGQKGDDDHYYEEDVRTGGGLCILKNDKNKKEEKEKMSEPEPAEFQKTFNPFFNFWVAHMLKDSIYWETQELKKCLKNEKKKCGNQQCKKPCDCFQNWITQKKTEWDPIKTHFKKQKNLLLFTPDALLKQVLELEFENKNTEEDKKNNLSAREIHLINEMLKEDEKEQEASVGGVVNEENTPIDKLIRHEKGIANKCKKCEDPPQQVDRGVARNLDPTPPRPAGSDAVNPDDQDEDSDEDNDVISLPAIPPFDEEEPEETAEDPEQVEEVTEKSVEVCSIVETLFTSDDKSLKEACGLKYGPKAPTSWKCVTPSGDNNTRGEPTGKSDGSICVPPRRRKLYIGKIKEWADKVANTQVDGSNKVEGSDSANGDKQAPSEASQGTTPASPSNSRDDDALRDAFIQSAAIETFFLWHRYKKEWTLQKKAERERNGEVVANTSEVGKELQKKLEEGEIPEEFKRQMFYTLGDYRDICVGAKEDVIKALEASSDTKIKDISDKIEKILKESASKAGDPPGPPNSVQQRKDWWDDNAKHIWKGMVCALTYDTDSEQKSDGAKPKHLEDVEEAFFGDNNNRNPPLPGTTGNTEGTYEKTYKYETVSFGASGTDAKGNDDTLNNPKLSDFVEIPTFFRYLHEWGENFCTNRTEMLEKIKEECRSGTGGHEYCSGDGHDCTEKGDLKHKDMSADPDCPSCYEQCRKYKKWIDMKFQEFHEQKKKYEKEHKKLKANSNGDYKKLKDYTSAADFLAALKHCKNNQGNSDQDNKLDFEDIPQTFSRSTYCKTCPIYGVKCNSGGRNATNGCTEKDPNWEKVFDTINGNNEKITENINLEMIDRRGPFIEEYMNEKSQNSNDLFNASRLFKGIREQKWTCKFKDKNTDVCKLDKFHQEVDLNQYTTFKVLLEHWLQDFLEGYYILKKRIEICTKDENSVIQGSTNKCECVRKWIEKKEKEWEQIKHHYNKKDYGKEYPIAYKVISYFEKILSDVNEYIDNFDSLKNEKEYENCYVPNNCITENNKREKDIVSILLSELKKKIDTSNTQLDERDENCDALPLNDPGNPDDDTPDEPLDDDTSTTSVVPEICKDIVTPEPAPPSLPEQEKEDEKDKGDEKEEKRPQPPPPPPPAPTKPQRPRKPPTPQLLDHPAVIPALVTSTLAWSVGIGFATFTYFYLKKKTKSTIDLLRVINIPKSDYDIPTKLSPNRYIPYTSGKYRGKRYIYLEGDSGTDSGYTDHYSDITSSSESEYEEMDINDIYVPGSPKYKTLIEVVLEPSGNNTTASGNNTTASDTQNDIPTSDTPPPITDDEWNTLKHDFISNMLQNEPNDIPNDYKSGNSSTNTNITTTSRHNVEEKPFITSIHDRNLYTGDEISYNIDMSTNSMDDRQYVSNNVYSGIDLINDALNGDYDIYNEMLKRKENELFGTNHVKQTSIHSVAKLTNSDPIHNQLELFHKWLDRHRDMCEQWNNKEELLDKLKEEWENETHSGNTHPSDSNKTLNTDVSIQIHMDDPKPINQFTNMDTILDDLDKYNEPYYDVQDDIYYDVNDDHDTSTVDTNAMDVPSKVQIEMDVNTKLVKEKYPIADVWDI</sequence>
<dbReference type="InterPro" id="IPR041480">
    <property type="entry name" value="CIDR1_gamma"/>
</dbReference>
<feature type="compositionally biased region" description="Low complexity" evidence="1">
    <location>
        <begin position="1869"/>
        <end position="1892"/>
    </location>
</feature>
<dbReference type="Gene3D" id="1.20.1310.20">
    <property type="entry name" value="Duffy-antigen binding domain"/>
    <property type="match status" value="2"/>
</dbReference>
<dbReference type="Pfam" id="PF15447">
    <property type="entry name" value="NTS"/>
    <property type="match status" value="1"/>
</dbReference>
<dbReference type="Pfam" id="PF18562">
    <property type="entry name" value="CIDR1_gamma"/>
    <property type="match status" value="1"/>
</dbReference>
<dbReference type="EMBL" id="GG664979">
    <property type="protein sequence ID" value="KNG74275.1"/>
    <property type="molecule type" value="Genomic_DNA"/>
</dbReference>
<feature type="domain" description="Duffy-binding-like" evidence="7">
    <location>
        <begin position="347"/>
        <end position="502"/>
    </location>
</feature>
<evidence type="ECO:0000259" key="6">
    <source>
        <dbReference type="Pfam" id="PF18562"/>
    </source>
</evidence>
<dbReference type="InterPro" id="IPR044932">
    <property type="entry name" value="PfEMP1_ATS_sf"/>
</dbReference>
<evidence type="ECO:0000259" key="5">
    <source>
        <dbReference type="Pfam" id="PF15447"/>
    </source>
</evidence>
<feature type="domain" description="Cysteine-rich interdomain region 1 gamma" evidence="6">
    <location>
        <begin position="1425"/>
        <end position="1485"/>
    </location>
</feature>
<name>A0A0L1I4Z9_PLAFA</name>
<feature type="domain" description="Duffy-binding-like" evidence="2">
    <location>
        <begin position="656"/>
        <end position="805"/>
    </location>
</feature>
<feature type="compositionally biased region" description="Polar residues" evidence="1">
    <location>
        <begin position="1174"/>
        <end position="1191"/>
    </location>
</feature>
<feature type="region of interest" description="Disordered" evidence="1">
    <location>
        <begin position="908"/>
        <end position="937"/>
    </location>
</feature>
<evidence type="ECO:0000313" key="9">
    <source>
        <dbReference type="Proteomes" id="UP000054562"/>
    </source>
</evidence>
<evidence type="ECO:0000259" key="7">
    <source>
        <dbReference type="Pfam" id="PF22672"/>
    </source>
</evidence>
<feature type="domain" description="Duffy-binding-like" evidence="7">
    <location>
        <begin position="1238"/>
        <end position="1379"/>
    </location>
</feature>
<evidence type="ECO:0000313" key="8">
    <source>
        <dbReference type="EMBL" id="KNG74275.1"/>
    </source>
</evidence>
<dbReference type="Pfam" id="PF15445">
    <property type="entry name" value="ATS"/>
    <property type="match status" value="1"/>
</dbReference>
<feature type="domain" description="Plasmodium falciparum erythrocyte membrane protein-1 N-terminal segment" evidence="5">
    <location>
        <begin position="15"/>
        <end position="51"/>
    </location>
</feature>
<protein>
    <submittedName>
        <fullName evidence="8">Erythrocyte membrane protein 1</fullName>
    </submittedName>
</protein>
<evidence type="ECO:0000259" key="4">
    <source>
        <dbReference type="Pfam" id="PF15445"/>
    </source>
</evidence>
<dbReference type="InterPro" id="IPR029211">
    <property type="entry name" value="PfEMP1_ATS"/>
</dbReference>
<feature type="region of interest" description="Disordered" evidence="1">
    <location>
        <begin position="956"/>
        <end position="1000"/>
    </location>
</feature>
<dbReference type="Gene3D" id="1.10.1900.40">
    <property type="entry name" value="Acidic terminal segments, variant surface antigen of PfEMP1"/>
    <property type="match status" value="2"/>
</dbReference>
<feature type="compositionally biased region" description="Polar residues" evidence="1">
    <location>
        <begin position="971"/>
        <end position="994"/>
    </location>
</feature>
<dbReference type="GO" id="GO:0046789">
    <property type="term" value="F:host cell surface receptor binding"/>
    <property type="evidence" value="ECO:0007669"/>
    <property type="project" value="InterPro"/>
</dbReference>
<dbReference type="InterPro" id="IPR029210">
    <property type="entry name" value="PfEMP1_NTS"/>
</dbReference>
<dbReference type="InterPro" id="IPR004258">
    <property type="entry name" value="DBL"/>
</dbReference>
<evidence type="ECO:0000259" key="3">
    <source>
        <dbReference type="Pfam" id="PF05424"/>
    </source>
</evidence>
<organism evidence="8 9">
    <name type="scientific">Plasmodium falciparum IGH-CR14</name>
    <dbReference type="NCBI Taxonomy" id="580059"/>
    <lineage>
        <taxon>Eukaryota</taxon>
        <taxon>Sar</taxon>
        <taxon>Alveolata</taxon>
        <taxon>Apicomplexa</taxon>
        <taxon>Aconoidasida</taxon>
        <taxon>Haemosporida</taxon>
        <taxon>Plasmodiidae</taxon>
        <taxon>Plasmodium</taxon>
        <taxon>Plasmodium (Laverania)</taxon>
    </lineage>
</organism>
<feature type="compositionally biased region" description="Acidic residues" evidence="1">
    <location>
        <begin position="1657"/>
        <end position="1671"/>
    </location>
</feature>
<proteinExistence type="predicted"/>
<dbReference type="InterPro" id="IPR008602">
    <property type="entry name" value="Duffy-antigen-binding"/>
</dbReference>
<dbReference type="GO" id="GO:0016020">
    <property type="term" value="C:membrane"/>
    <property type="evidence" value="ECO:0007669"/>
    <property type="project" value="InterPro"/>
</dbReference>
<dbReference type="Proteomes" id="UP000054562">
    <property type="component" value="Unassembled WGS sequence"/>
</dbReference>
<evidence type="ECO:0000256" key="1">
    <source>
        <dbReference type="SAM" id="MobiDB-lite"/>
    </source>
</evidence>
<dbReference type="Gene3D" id="1.20.58.1930">
    <property type="match status" value="1"/>
</dbReference>
<accession>A0A0L1I4Z9</accession>
<feature type="region of interest" description="Disordered" evidence="1">
    <location>
        <begin position="1172"/>
        <end position="1191"/>
    </location>
</feature>
<feature type="compositionally biased region" description="Basic and acidic residues" evidence="1">
    <location>
        <begin position="1696"/>
        <end position="1714"/>
    </location>
</feature>
<reference evidence="9" key="2">
    <citation type="submission" date="2015-07" db="EMBL/GenBank/DDBJ databases">
        <title>The genome sequence of Plasmodium falciparum IGH-CR14.</title>
        <authorList>
            <consortium name="The Broad Institute Genome Sequencing Platform"/>
            <person name="Volkman S.K."/>
            <person name="Neafsey D.E."/>
            <person name="Dash A.P."/>
            <person name="Chitnis C.E."/>
            <person name="Hartl D.L."/>
            <person name="Young S.K."/>
            <person name="Kodira C.D."/>
            <person name="Zeng Q."/>
            <person name="Koehrsen M."/>
            <person name="Godfrey P."/>
            <person name="Alvarado L."/>
            <person name="Berlin A."/>
            <person name="Borenstein D."/>
            <person name="Chen Z."/>
            <person name="Engels R."/>
            <person name="Freedman E."/>
            <person name="Gellesch M."/>
            <person name="Goldberg J."/>
            <person name="Griggs A."/>
            <person name="Gujja S."/>
            <person name="Heiman D."/>
            <person name="Hepburn T."/>
            <person name="Howarth C."/>
            <person name="Jen D."/>
            <person name="Larson L."/>
            <person name="Lewis B."/>
            <person name="Mehta T."/>
            <person name="Park D."/>
            <person name="Pearson M."/>
            <person name="Roberts A."/>
            <person name="Saif S."/>
            <person name="Shea T."/>
            <person name="Shenoy N."/>
            <person name="Sisk P."/>
            <person name="Stolte C."/>
            <person name="Sykes S."/>
            <person name="Walk T."/>
            <person name="White J."/>
            <person name="Yandava C."/>
            <person name="Wirth D.F."/>
            <person name="Nusbaum C."/>
            <person name="Birren B."/>
        </authorList>
    </citation>
    <scope>NUCLEOTIDE SEQUENCE [LARGE SCALE GENOMIC DNA]</scope>
    <source>
        <strain evidence="9">IGH-CR14</strain>
    </source>
</reference>
<dbReference type="SUPFAM" id="SSF140924">
    <property type="entry name" value="Duffy binding domain-like"/>
    <property type="match status" value="4"/>
</dbReference>
<reference evidence="9" key="1">
    <citation type="submission" date="2015-07" db="EMBL/GenBank/DDBJ databases">
        <title>Annotation of Plasmodium falciparum IGH-CR14.</title>
        <authorList>
            <consortium name="The Broad Institute Genome Sequencing Platform"/>
            <person name="Volkman S.K."/>
            <person name="Neafsey D.E."/>
            <person name="Dash A.P."/>
            <person name="Chitnis C.E."/>
            <person name="Hartl D.L."/>
            <person name="Young S.K."/>
            <person name="Zeng Q."/>
            <person name="Koehrsen M."/>
            <person name="Alvarado L."/>
            <person name="Berlin A."/>
            <person name="Borenstein D."/>
            <person name="Chapman S.B."/>
            <person name="Chen Z."/>
            <person name="Engels R."/>
            <person name="Freedman E."/>
            <person name="Gellesch M."/>
            <person name="Goldberg J."/>
            <person name="Griggs A."/>
            <person name="Gujja S."/>
            <person name="Heilman E.R."/>
            <person name="Heiman D.I."/>
            <person name="Howarth C."/>
            <person name="Jen D."/>
            <person name="Larson L."/>
            <person name="Mehta T."/>
            <person name="Neiman D."/>
            <person name="Park D."/>
            <person name="Pearson M."/>
            <person name="Roberts A."/>
            <person name="Saif S."/>
            <person name="Shea T."/>
            <person name="Shenoy N."/>
            <person name="Sisk P."/>
            <person name="Stolte C."/>
            <person name="Sykes S."/>
            <person name="Walk T."/>
            <person name="White J."/>
            <person name="Yandava C."/>
            <person name="Haas B."/>
            <person name="Henn M.R."/>
            <person name="Nusbaum C."/>
            <person name="Birren B."/>
        </authorList>
    </citation>
    <scope>NUCLEOTIDE SEQUENCE [LARGE SCALE GENOMIC DNA]</scope>
    <source>
        <strain evidence="9">IGH-CR14</strain>
    </source>
</reference>
<dbReference type="OrthoDB" id="378882at2759"/>
<feature type="region of interest" description="Disordered" evidence="1">
    <location>
        <begin position="801"/>
        <end position="877"/>
    </location>
</feature>
<gene>
    <name evidence="8" type="ORF">PFMG_00528</name>
</gene>
<feature type="region of interest" description="Disordered" evidence="1">
    <location>
        <begin position="1869"/>
        <end position="1893"/>
    </location>
</feature>
<feature type="compositionally biased region" description="Acidic residues" evidence="1">
    <location>
        <begin position="856"/>
        <end position="873"/>
    </location>
</feature>
<dbReference type="InterPro" id="IPR042202">
    <property type="entry name" value="Duffy-ag-bd_sf"/>
</dbReference>
<feature type="compositionally biased region" description="Acidic residues" evidence="1">
    <location>
        <begin position="833"/>
        <end position="846"/>
    </location>
</feature>
<dbReference type="FunFam" id="1.20.1310.20:FF:000001">
    <property type="entry name" value="Erythrocyte membrane protein 1, PfEMP1"/>
    <property type="match status" value="1"/>
</dbReference>
<feature type="compositionally biased region" description="Pro residues" evidence="1">
    <location>
        <begin position="1715"/>
        <end position="1727"/>
    </location>
</feature>
<dbReference type="Gene3D" id="1.20.58.830">
    <property type="match status" value="3"/>
</dbReference>
<dbReference type="Pfam" id="PF22672">
    <property type="entry name" value="DBL_C"/>
    <property type="match status" value="2"/>
</dbReference>
<feature type="domain" description="Duffy-antigen binding" evidence="3">
    <location>
        <begin position="935"/>
        <end position="1156"/>
    </location>
</feature>
<dbReference type="FunFam" id="1.10.1900.40:FF:000001">
    <property type="entry name" value="Erythrocyte membrane protein 1"/>
    <property type="match status" value="1"/>
</dbReference>
<feature type="domain" description="Duffy-binding-like" evidence="2">
    <location>
        <begin position="1501"/>
        <end position="1636"/>
    </location>
</feature>
<dbReference type="InterPro" id="IPR054595">
    <property type="entry name" value="DBL_C"/>
</dbReference>
<dbReference type="Pfam" id="PF05424">
    <property type="entry name" value="Duffy_binding"/>
    <property type="match status" value="2"/>
</dbReference>
<dbReference type="Pfam" id="PF03011">
    <property type="entry name" value="PFEMP"/>
    <property type="match status" value="2"/>
</dbReference>
<feature type="region of interest" description="Disordered" evidence="1">
    <location>
        <begin position="1636"/>
        <end position="1739"/>
    </location>
</feature>
<feature type="domain" description="Plasmodium falciparum erythrocyte membrane protein 1 acidic terminal segment" evidence="4">
    <location>
        <begin position="1752"/>
        <end position="2181"/>
    </location>
</feature>
<dbReference type="FunFam" id="1.20.58.830:FF:000002">
    <property type="entry name" value="Erythrocyte membrane protein 1, PfEMP1"/>
    <property type="match status" value="1"/>
</dbReference>
<evidence type="ECO:0000259" key="2">
    <source>
        <dbReference type="Pfam" id="PF03011"/>
    </source>
</evidence>